<name>A0AAW5MII3_AERVE</name>
<proteinExistence type="predicted"/>
<accession>A0AAW5MII3</accession>
<reference evidence="1" key="1">
    <citation type="submission" date="2022-08" db="EMBL/GenBank/DDBJ databases">
        <title>A global survey of hypervirulent Aeromonas hydrophila identified this emerging pathogen in farmed fish in the lower Mekong River basin.</title>
        <authorList>
            <person name="Xu T."/>
            <person name="Rasmussen-Ivey C.R."/>
            <person name="Moen F.S."/>
            <person name="Fernandez Bravo A."/>
            <person name="Lamy B."/>
            <person name="Beaz-Hidalgo R."/>
            <person name="Khan C.D."/>
            <person name="Castro Escarpulli G."/>
            <person name="Yasin I.S.M."/>
            <person name="Figueras M.J."/>
            <person name="Azzam Sayuti M."/>
            <person name="Karim M.M."/>
            <person name="Alam K.M."/>
            <person name="Le T.T.T."/>
            <person name="Thao N.H.P."/>
            <person name="Addo S."/>
            <person name="Duodu S."/>
            <person name="Ali S."/>
            <person name="Mey S."/>
            <person name="Somony T."/>
            <person name="Liles M.R."/>
        </authorList>
    </citation>
    <scope>NUCLEOTIDE SEQUENCE</scope>
    <source>
        <strain evidence="1">0.14</strain>
    </source>
</reference>
<gene>
    <name evidence="1" type="ORF">NS965_20125</name>
</gene>
<dbReference type="RefSeq" id="WP_257725946.1">
    <property type="nucleotide sequence ID" value="NZ_JANLFC010000078.1"/>
</dbReference>
<evidence type="ECO:0000313" key="1">
    <source>
        <dbReference type="EMBL" id="MCR4450694.1"/>
    </source>
</evidence>
<dbReference type="EMBL" id="JANLFC010000078">
    <property type="protein sequence ID" value="MCR4450694.1"/>
    <property type="molecule type" value="Genomic_DNA"/>
</dbReference>
<comment type="caution">
    <text evidence="1">The sequence shown here is derived from an EMBL/GenBank/DDBJ whole genome shotgun (WGS) entry which is preliminary data.</text>
</comment>
<dbReference type="AlphaFoldDB" id="A0AAW5MII3"/>
<organism evidence="1 2">
    <name type="scientific">Aeromonas veronii</name>
    <dbReference type="NCBI Taxonomy" id="654"/>
    <lineage>
        <taxon>Bacteria</taxon>
        <taxon>Pseudomonadati</taxon>
        <taxon>Pseudomonadota</taxon>
        <taxon>Gammaproteobacteria</taxon>
        <taxon>Aeromonadales</taxon>
        <taxon>Aeromonadaceae</taxon>
        <taxon>Aeromonas</taxon>
    </lineage>
</organism>
<evidence type="ECO:0000313" key="2">
    <source>
        <dbReference type="Proteomes" id="UP001204061"/>
    </source>
</evidence>
<dbReference type="Proteomes" id="UP001204061">
    <property type="component" value="Unassembled WGS sequence"/>
</dbReference>
<sequence>MKTSPVTAQRDTPETIRATFALTWPPECHLSISYFCEPQRTEMVFVIRDNHMLDLTPVYRAIASFKLVSHANSAPESIILTGESAVARLSTQTGDVYSIDKIELTRLKEFLQQIPGIRLLYTANVLGHLLKDGSNKQHEFITTF</sequence>
<protein>
    <submittedName>
        <fullName evidence="1">Uncharacterized protein</fullName>
    </submittedName>
</protein>